<keyword evidence="4" id="KW-1185">Reference proteome</keyword>
<dbReference type="PANTHER" id="PTHR37461:SF1">
    <property type="entry name" value="ANTI-SIGMA-K FACTOR RSKA"/>
    <property type="match status" value="1"/>
</dbReference>
<dbReference type="PANTHER" id="PTHR37461">
    <property type="entry name" value="ANTI-SIGMA-K FACTOR RSKA"/>
    <property type="match status" value="1"/>
</dbReference>
<dbReference type="GO" id="GO:0006417">
    <property type="term" value="P:regulation of translation"/>
    <property type="evidence" value="ECO:0007669"/>
    <property type="project" value="TreeGrafter"/>
</dbReference>
<organism evidence="3 4">
    <name type="scientific">Rhizobium rhizoryzae</name>
    <dbReference type="NCBI Taxonomy" id="451876"/>
    <lineage>
        <taxon>Bacteria</taxon>
        <taxon>Pseudomonadati</taxon>
        <taxon>Pseudomonadota</taxon>
        <taxon>Alphaproteobacteria</taxon>
        <taxon>Hyphomicrobiales</taxon>
        <taxon>Rhizobiaceae</taxon>
        <taxon>Rhizobium/Agrobacterium group</taxon>
        <taxon>Rhizobium</taxon>
    </lineage>
</organism>
<comment type="caution">
    <text evidence="3">The sequence shown here is derived from an EMBL/GenBank/DDBJ whole genome shotgun (WGS) entry which is preliminary data.</text>
</comment>
<dbReference type="InterPro" id="IPR018764">
    <property type="entry name" value="RskA_C"/>
</dbReference>
<accession>A0A7W6LHN6</accession>
<evidence type="ECO:0000256" key="1">
    <source>
        <dbReference type="SAM" id="Phobius"/>
    </source>
</evidence>
<proteinExistence type="predicted"/>
<feature type="domain" description="Anti-sigma K factor RskA C-terminal" evidence="2">
    <location>
        <begin position="107"/>
        <end position="229"/>
    </location>
</feature>
<evidence type="ECO:0000313" key="3">
    <source>
        <dbReference type="EMBL" id="MBB4143362.1"/>
    </source>
</evidence>
<protein>
    <submittedName>
        <fullName evidence="3">Anti-sigma-K factor RskA</fullName>
    </submittedName>
</protein>
<evidence type="ECO:0000259" key="2">
    <source>
        <dbReference type="Pfam" id="PF10099"/>
    </source>
</evidence>
<dbReference type="RefSeq" id="WP_165133068.1">
    <property type="nucleotide sequence ID" value="NZ_CP049250.1"/>
</dbReference>
<feature type="transmembrane region" description="Helical" evidence="1">
    <location>
        <begin position="100"/>
        <end position="121"/>
    </location>
</feature>
<dbReference type="GO" id="GO:0016989">
    <property type="term" value="F:sigma factor antagonist activity"/>
    <property type="evidence" value="ECO:0007669"/>
    <property type="project" value="TreeGrafter"/>
</dbReference>
<name>A0A7W6LHN6_9HYPH</name>
<dbReference type="Proteomes" id="UP000519897">
    <property type="component" value="Unassembled WGS sequence"/>
</dbReference>
<dbReference type="EMBL" id="JACIEC010000001">
    <property type="protein sequence ID" value="MBB4143362.1"/>
    <property type="molecule type" value="Genomic_DNA"/>
</dbReference>
<dbReference type="GO" id="GO:0005886">
    <property type="term" value="C:plasma membrane"/>
    <property type="evidence" value="ECO:0007669"/>
    <property type="project" value="InterPro"/>
</dbReference>
<dbReference type="InterPro" id="IPR051474">
    <property type="entry name" value="Anti-sigma-K/W_factor"/>
</dbReference>
<dbReference type="Pfam" id="PF10099">
    <property type="entry name" value="RskA_C"/>
    <property type="match status" value="1"/>
</dbReference>
<keyword evidence="1" id="KW-0812">Transmembrane</keyword>
<sequence>MIDLTKPDAVADDYVLGLLEQADIQTVEAELERNAALRQAVAQSRERFLPLDMTAEPAEISHDLWTRIEKDLQQQEVPEQKKEVEPVVANDNRSIQNAGFWRVTSFAGLAASLVLAVALGWNLTRTAEPLVVAVLVNETGEVQAVVEDFGTERAVVRLLADVSVPGDRTMQVWTLPSKETGPVSMGLLPQARSARLVPPSLPTPKDAQLYEITLEPAGGSPTGRPTGPILAKGFAKVTR</sequence>
<dbReference type="AlphaFoldDB" id="A0A7W6LHN6"/>
<keyword evidence="1" id="KW-0472">Membrane</keyword>
<gene>
    <name evidence="3" type="ORF">GGQ72_001861</name>
</gene>
<reference evidence="3 4" key="1">
    <citation type="submission" date="2020-08" db="EMBL/GenBank/DDBJ databases">
        <title>Genomic Encyclopedia of Type Strains, Phase IV (KMG-IV): sequencing the most valuable type-strain genomes for metagenomic binning, comparative biology and taxonomic classification.</title>
        <authorList>
            <person name="Goeker M."/>
        </authorList>
    </citation>
    <scope>NUCLEOTIDE SEQUENCE [LARGE SCALE GENOMIC DNA]</scope>
    <source>
        <strain evidence="3 4">DSM 29514</strain>
    </source>
</reference>
<evidence type="ECO:0000313" key="4">
    <source>
        <dbReference type="Proteomes" id="UP000519897"/>
    </source>
</evidence>
<keyword evidence="1" id="KW-1133">Transmembrane helix</keyword>